<proteinExistence type="predicted"/>
<evidence type="ECO:0000313" key="3">
    <source>
        <dbReference type="Proteomes" id="UP000321662"/>
    </source>
</evidence>
<evidence type="ECO:0000313" key="2">
    <source>
        <dbReference type="EMBL" id="GEK91119.1"/>
    </source>
</evidence>
<gene>
    <name evidence="2" type="ORF">AKA01nite_07410</name>
</gene>
<dbReference type="EMBL" id="BJUY01000006">
    <property type="protein sequence ID" value="GEK91119.1"/>
    <property type="molecule type" value="Genomic_DNA"/>
</dbReference>
<feature type="transmembrane region" description="Helical" evidence="1">
    <location>
        <begin position="49"/>
        <end position="69"/>
    </location>
</feature>
<comment type="caution">
    <text evidence="2">The sequence shown here is derived from an EMBL/GenBank/DDBJ whole genome shotgun (WGS) entry which is preliminary data.</text>
</comment>
<feature type="transmembrane region" description="Helical" evidence="1">
    <location>
        <begin position="81"/>
        <end position="104"/>
    </location>
</feature>
<reference evidence="2 3" key="1">
    <citation type="submission" date="2019-07" db="EMBL/GenBank/DDBJ databases">
        <title>Whole genome shotgun sequence of Alkalibacterium kapii NBRC 103247.</title>
        <authorList>
            <person name="Hosoyama A."/>
            <person name="Uohara A."/>
            <person name="Ohji S."/>
            <person name="Ichikawa N."/>
        </authorList>
    </citation>
    <scope>NUCLEOTIDE SEQUENCE [LARGE SCALE GENOMIC DNA]</scope>
    <source>
        <strain evidence="2 3">NBRC 103247</strain>
    </source>
</reference>
<feature type="transmembrane region" description="Helical" evidence="1">
    <location>
        <begin position="110"/>
        <end position="129"/>
    </location>
</feature>
<keyword evidence="3" id="KW-1185">Reference proteome</keyword>
<evidence type="ECO:0000256" key="1">
    <source>
        <dbReference type="SAM" id="Phobius"/>
    </source>
</evidence>
<keyword evidence="1" id="KW-0472">Membrane</keyword>
<dbReference type="OrthoDB" id="2157087at2"/>
<feature type="transmembrane region" description="Helical" evidence="1">
    <location>
        <begin position="15"/>
        <end position="37"/>
    </location>
</feature>
<protein>
    <submittedName>
        <fullName evidence="2">Uncharacterized protein</fullName>
    </submittedName>
</protein>
<keyword evidence="1" id="KW-0812">Transmembrane</keyword>
<dbReference type="Proteomes" id="UP000321662">
    <property type="component" value="Unassembled WGS sequence"/>
</dbReference>
<sequence length="140" mass="16266">MDGFDEYQKLIRYQYGTYSFILLSVLTFVNYFLSFIFEIQWAETKELEFILLAFGTAVYFVAMSVYKGAYFRKKQRPKVNVFLFTLIGLAHIYLSISYSTPIILEGYVTFNSITLVPGLLFISIPLAYLTRVAVEKRNDV</sequence>
<accession>A0A511ASD6</accession>
<dbReference type="AlphaFoldDB" id="A0A511ASD6"/>
<name>A0A511ASD6_9LACT</name>
<dbReference type="RefSeq" id="WP_146923909.1">
    <property type="nucleotide sequence ID" value="NZ_BJUY01000006.1"/>
</dbReference>
<organism evidence="2 3">
    <name type="scientific">Alkalibacterium kapii</name>
    <dbReference type="NCBI Taxonomy" id="426704"/>
    <lineage>
        <taxon>Bacteria</taxon>
        <taxon>Bacillati</taxon>
        <taxon>Bacillota</taxon>
        <taxon>Bacilli</taxon>
        <taxon>Lactobacillales</taxon>
        <taxon>Carnobacteriaceae</taxon>
        <taxon>Alkalibacterium</taxon>
    </lineage>
</organism>
<keyword evidence="1" id="KW-1133">Transmembrane helix</keyword>